<dbReference type="Proteomes" id="UP000823674">
    <property type="component" value="Chromosome A06"/>
</dbReference>
<proteinExistence type="predicted"/>
<gene>
    <name evidence="1" type="primary">A06p030420.1_BraROA</name>
    <name evidence="1" type="ORF">IGI04_023277</name>
</gene>
<evidence type="ECO:0000313" key="2">
    <source>
        <dbReference type="Proteomes" id="UP000823674"/>
    </source>
</evidence>
<reference evidence="1 2" key="1">
    <citation type="submission" date="2021-03" db="EMBL/GenBank/DDBJ databases">
        <authorList>
            <person name="King G.J."/>
            <person name="Bancroft I."/>
            <person name="Baten A."/>
            <person name="Bloomfield J."/>
            <person name="Borpatragohain P."/>
            <person name="He Z."/>
            <person name="Irish N."/>
            <person name="Irwin J."/>
            <person name="Liu K."/>
            <person name="Mauleon R.P."/>
            <person name="Moore J."/>
            <person name="Morris R."/>
            <person name="Ostergaard L."/>
            <person name="Wang B."/>
            <person name="Wells R."/>
        </authorList>
    </citation>
    <scope>NUCLEOTIDE SEQUENCE [LARGE SCALE GENOMIC DNA]</scope>
    <source>
        <strain evidence="1">R-o-18</strain>
        <tissue evidence="1">Leaf</tissue>
    </source>
</reference>
<comment type="caution">
    <text evidence="1">The sequence shown here is derived from an EMBL/GenBank/DDBJ whole genome shotgun (WGS) entry which is preliminary data.</text>
</comment>
<accession>A0ABQ7M6S9</accession>
<sequence length="167" mass="18547">MAMITNGMLTQLQMGFNGKLLGCHLDIPLGMYRPKFSRSTSAFMSPRIAIIDATRLEPEATFEQDDVSMTEPVADLAYKKLEESDSEAELAELNTTIGYKEQDGSSIGFNSARDPFSFSNGPITRSQTKKMKEAIVGLVYFHPNSDSNQDQADNQTKIINYSVFNLT</sequence>
<evidence type="ECO:0000313" key="1">
    <source>
        <dbReference type="EMBL" id="KAG5393314.1"/>
    </source>
</evidence>
<protein>
    <submittedName>
        <fullName evidence="1">Uncharacterized protein</fullName>
    </submittedName>
</protein>
<name>A0ABQ7M6S9_BRACM</name>
<dbReference type="EMBL" id="JADBGQ010000006">
    <property type="protein sequence ID" value="KAG5393314.1"/>
    <property type="molecule type" value="Genomic_DNA"/>
</dbReference>
<organism evidence="1 2">
    <name type="scientific">Brassica rapa subsp. trilocularis</name>
    <dbReference type="NCBI Taxonomy" id="1813537"/>
    <lineage>
        <taxon>Eukaryota</taxon>
        <taxon>Viridiplantae</taxon>
        <taxon>Streptophyta</taxon>
        <taxon>Embryophyta</taxon>
        <taxon>Tracheophyta</taxon>
        <taxon>Spermatophyta</taxon>
        <taxon>Magnoliopsida</taxon>
        <taxon>eudicotyledons</taxon>
        <taxon>Gunneridae</taxon>
        <taxon>Pentapetalae</taxon>
        <taxon>rosids</taxon>
        <taxon>malvids</taxon>
        <taxon>Brassicales</taxon>
        <taxon>Brassicaceae</taxon>
        <taxon>Brassiceae</taxon>
        <taxon>Brassica</taxon>
    </lineage>
</organism>
<keyword evidence="2" id="KW-1185">Reference proteome</keyword>